<dbReference type="Proteomes" id="UP000597507">
    <property type="component" value="Unassembled WGS sequence"/>
</dbReference>
<keyword evidence="2" id="KW-1185">Reference proteome</keyword>
<proteinExistence type="predicted"/>
<comment type="caution">
    <text evidence="1">The sequence shown here is derived from an EMBL/GenBank/DDBJ whole genome shotgun (WGS) entry which is preliminary data.</text>
</comment>
<sequence>MTLPPPRLHLPYAPGPFRMAMGLTAVPEAEWIEIDAGYPAQLALRRALLAERRTEVLAALPGSGAAARELLACLAANLAAHHPERFRLAGGRVENRLAGETWPLPRDATEAEEALATLGHLVQEDFCLLRPDAEGPRLIAAVLCFPSRWRLRDKLGAPLAAVHGPVPLYAERLARPVDRFLAALAPGRLALRFNWAVHDDPTLFQPGGGGDTLCAVTPRDAGDRLFLRVERQTFRLLPESRAVAFGIRTHVAPLAAVAAEPGEAARLAAAVRALPPEMRRYKGLHRFEPALLAWLDARAAG</sequence>
<name>A0A8J2ZF73_9PROT</name>
<protein>
    <recommendedName>
        <fullName evidence="3">DUF3445 domain-containing protein</fullName>
    </recommendedName>
</protein>
<evidence type="ECO:0000313" key="2">
    <source>
        <dbReference type="Proteomes" id="UP000597507"/>
    </source>
</evidence>
<dbReference type="Pfam" id="PF11927">
    <property type="entry name" value="HODM_asu-like"/>
    <property type="match status" value="1"/>
</dbReference>
<accession>A0A8J2ZF73</accession>
<gene>
    <name evidence="1" type="ORF">GCM10010964_39580</name>
</gene>
<evidence type="ECO:0000313" key="1">
    <source>
        <dbReference type="EMBL" id="GGG48318.1"/>
    </source>
</evidence>
<dbReference type="RefSeq" id="WP_229678160.1">
    <property type="nucleotide sequence ID" value="NZ_BMKS01000017.1"/>
</dbReference>
<dbReference type="InterPro" id="IPR021848">
    <property type="entry name" value="HODM_asu-like"/>
</dbReference>
<evidence type="ECO:0008006" key="3">
    <source>
        <dbReference type="Google" id="ProtNLM"/>
    </source>
</evidence>
<dbReference type="AlphaFoldDB" id="A0A8J2ZF73"/>
<dbReference type="EMBL" id="BMKS01000017">
    <property type="protein sequence ID" value="GGG48318.1"/>
    <property type="molecule type" value="Genomic_DNA"/>
</dbReference>
<organism evidence="1 2">
    <name type="scientific">Caldovatus sediminis</name>
    <dbReference type="NCBI Taxonomy" id="2041189"/>
    <lineage>
        <taxon>Bacteria</taxon>
        <taxon>Pseudomonadati</taxon>
        <taxon>Pseudomonadota</taxon>
        <taxon>Alphaproteobacteria</taxon>
        <taxon>Acetobacterales</taxon>
        <taxon>Roseomonadaceae</taxon>
        <taxon>Caldovatus</taxon>
    </lineage>
</organism>
<reference evidence="1 2" key="1">
    <citation type="journal article" date="2014" name="Int. J. Syst. Evol. Microbiol.">
        <title>Complete genome sequence of Corynebacterium casei LMG S-19264T (=DSM 44701T), isolated from a smear-ripened cheese.</title>
        <authorList>
            <consortium name="US DOE Joint Genome Institute (JGI-PGF)"/>
            <person name="Walter F."/>
            <person name="Albersmeier A."/>
            <person name="Kalinowski J."/>
            <person name="Ruckert C."/>
        </authorList>
    </citation>
    <scope>NUCLEOTIDE SEQUENCE [LARGE SCALE GENOMIC DNA]</scope>
    <source>
        <strain evidence="1 2">CGMCC 1.16330</strain>
    </source>
</reference>